<dbReference type="KEGG" id="man:A11S_1651"/>
<dbReference type="HOGENOM" id="CLU_047535_0_1_5"/>
<protein>
    <recommendedName>
        <fullName evidence="2 5">Basal-body rod modification protein FlgD</fullName>
    </recommendedName>
</protein>
<organism evidence="8 9">
    <name type="scientific">Micavibrio aeruginosavorus EPB</name>
    <dbReference type="NCBI Taxonomy" id="349215"/>
    <lineage>
        <taxon>Bacteria</taxon>
        <taxon>Pseudomonadati</taxon>
        <taxon>Bdellovibrionota</taxon>
        <taxon>Bdellovibrionia</taxon>
        <taxon>Bdellovibrionales</taxon>
        <taxon>Pseudobdellovibrionaceae</taxon>
        <taxon>Micavibrio</taxon>
    </lineage>
</organism>
<evidence type="ECO:0000256" key="5">
    <source>
        <dbReference type="RuleBase" id="RU362076"/>
    </source>
</evidence>
<dbReference type="PATRIC" id="fig|349215.9.peg.1595"/>
<dbReference type="AlphaFoldDB" id="M4VIY6"/>
<dbReference type="InterPro" id="IPR025965">
    <property type="entry name" value="FlgD/Vpr_Ig-like"/>
</dbReference>
<comment type="similarity">
    <text evidence="1 5">Belongs to the FlgD family.</text>
</comment>
<reference evidence="8 9" key="1">
    <citation type="journal article" date="2013" name="ISME J.">
        <title>By their genes ye shall know them: genomic signatures of predatory bacteria.</title>
        <authorList>
            <person name="Pasternak Z."/>
            <person name="Pietrokovski S."/>
            <person name="Rotem O."/>
            <person name="Gophna U."/>
            <person name="Lurie-Weinberger M.N."/>
            <person name="Jurkevitch E."/>
        </authorList>
    </citation>
    <scope>NUCLEOTIDE SEQUENCE [LARGE SCALE GENOMIC DNA]</scope>
    <source>
        <strain evidence="8">EPB</strain>
    </source>
</reference>
<evidence type="ECO:0000256" key="2">
    <source>
        <dbReference type="ARBA" id="ARBA00016013"/>
    </source>
</evidence>
<dbReference type="Gene3D" id="2.60.40.4070">
    <property type="match status" value="1"/>
</dbReference>
<evidence type="ECO:0000259" key="7">
    <source>
        <dbReference type="Pfam" id="PF13860"/>
    </source>
</evidence>
<gene>
    <name evidence="8" type="ORF">A11S_1651</name>
</gene>
<keyword evidence="3 5" id="KW-1005">Bacterial flagellum biogenesis</keyword>
<keyword evidence="8" id="KW-0282">Flagellum</keyword>
<evidence type="ECO:0000256" key="6">
    <source>
        <dbReference type="SAM" id="MobiDB-lite"/>
    </source>
</evidence>
<dbReference type="InterPro" id="IPR005648">
    <property type="entry name" value="FlgD"/>
</dbReference>
<evidence type="ECO:0000256" key="4">
    <source>
        <dbReference type="ARBA" id="ARBA00024746"/>
    </source>
</evidence>
<dbReference type="Gene3D" id="2.30.30.910">
    <property type="match status" value="1"/>
</dbReference>
<evidence type="ECO:0000313" key="9">
    <source>
        <dbReference type="Proteomes" id="UP000011932"/>
    </source>
</evidence>
<dbReference type="Pfam" id="PF03963">
    <property type="entry name" value="FlgD"/>
    <property type="match status" value="1"/>
</dbReference>
<proteinExistence type="inferred from homology"/>
<dbReference type="GO" id="GO:0044781">
    <property type="term" value="P:bacterial-type flagellum organization"/>
    <property type="evidence" value="ECO:0007669"/>
    <property type="project" value="UniProtKB-UniRule"/>
</dbReference>
<evidence type="ECO:0000256" key="3">
    <source>
        <dbReference type="ARBA" id="ARBA00022795"/>
    </source>
</evidence>
<feature type="region of interest" description="Disordered" evidence="6">
    <location>
        <begin position="222"/>
        <end position="248"/>
    </location>
</feature>
<sequence>MTSDVTLTGTAQSAASTQTQSIKLAEDFSQFLTLLTTQLQNQDPLNPMDSTEFTNQLVQFSQVEQAINTNQKLDDLLSLQLGSISSVALGYVGMDVTYTSAEMNWDGAKPVDIFYNMESDASVAKINIYDEEGELVRSMEAPRTSGYHEVQWDGKDNSGQALPVGTYTVKVDAADLDGKPMEKITTAVSGNVRGIESQNGVIFLLVGERAVALGNVIQAKTAPETTTPVPDTGTDTGDTETPDEEDTA</sequence>
<dbReference type="STRING" id="349215.A11S_1651"/>
<dbReference type="RefSeq" id="WP_015467986.1">
    <property type="nucleotide sequence ID" value="NC_020812.1"/>
</dbReference>
<keyword evidence="8" id="KW-0966">Cell projection</keyword>
<accession>M4VIY6</accession>
<feature type="compositionally biased region" description="Low complexity" evidence="6">
    <location>
        <begin position="223"/>
        <end position="236"/>
    </location>
</feature>
<comment type="function">
    <text evidence="4 5">Required for flagellar hook formation. May act as a scaffolding protein.</text>
</comment>
<dbReference type="EMBL" id="CP003538">
    <property type="protein sequence ID" value="AGH98455.1"/>
    <property type="molecule type" value="Genomic_DNA"/>
</dbReference>
<name>M4VIY6_9BACT</name>
<dbReference type="Proteomes" id="UP000011932">
    <property type="component" value="Chromosome"/>
</dbReference>
<keyword evidence="8" id="KW-0969">Cilium</keyword>
<feature type="domain" description="FlgD/Vpr Ig-like" evidence="7">
    <location>
        <begin position="101"/>
        <end position="174"/>
    </location>
</feature>
<dbReference type="OrthoDB" id="9785233at2"/>
<evidence type="ECO:0000313" key="8">
    <source>
        <dbReference type="EMBL" id="AGH98455.1"/>
    </source>
</evidence>
<dbReference type="Pfam" id="PF13860">
    <property type="entry name" value="FlgD_ig"/>
    <property type="match status" value="1"/>
</dbReference>
<feature type="compositionally biased region" description="Acidic residues" evidence="6">
    <location>
        <begin position="237"/>
        <end position="248"/>
    </location>
</feature>
<evidence type="ECO:0000256" key="1">
    <source>
        <dbReference type="ARBA" id="ARBA00010577"/>
    </source>
</evidence>